<sequence length="67" mass="7868">MKKYTEQELEQIREEYMDKAAFTAPEEVTKAFNELHEAFNAYLDACSAFEFNNGFLYAQMLRESKGE</sequence>
<comment type="caution">
    <text evidence="1">The sequence shown here is derived from an EMBL/GenBank/DDBJ whole genome shotgun (WGS) entry which is preliminary data.</text>
</comment>
<proteinExistence type="predicted"/>
<protein>
    <submittedName>
        <fullName evidence="1">Uncharacterized protein</fullName>
    </submittedName>
</protein>
<gene>
    <name evidence="1" type="ORF">DW812_15575</name>
</gene>
<accession>A0A414D154</accession>
<name>A0A414D154_MEDGN</name>
<dbReference type="EMBL" id="QSIR01000032">
    <property type="protein sequence ID" value="RHD02018.1"/>
    <property type="molecule type" value="Genomic_DNA"/>
</dbReference>
<evidence type="ECO:0000313" key="1">
    <source>
        <dbReference type="EMBL" id="RHD02018.1"/>
    </source>
</evidence>
<organism evidence="1 2">
    <name type="scientific">Mediterraneibacter gnavus</name>
    <name type="common">Ruminococcus gnavus</name>
    <dbReference type="NCBI Taxonomy" id="33038"/>
    <lineage>
        <taxon>Bacteria</taxon>
        <taxon>Bacillati</taxon>
        <taxon>Bacillota</taxon>
        <taxon>Clostridia</taxon>
        <taxon>Lachnospirales</taxon>
        <taxon>Lachnospiraceae</taxon>
        <taxon>Mediterraneibacter</taxon>
    </lineage>
</organism>
<dbReference type="RefSeq" id="WP_118044142.1">
    <property type="nucleotide sequence ID" value="NZ_JAQDNS010000033.1"/>
</dbReference>
<evidence type="ECO:0000313" key="2">
    <source>
        <dbReference type="Proteomes" id="UP000284472"/>
    </source>
</evidence>
<reference evidence="1 2" key="1">
    <citation type="submission" date="2018-08" db="EMBL/GenBank/DDBJ databases">
        <title>A genome reference for cultivated species of the human gut microbiota.</title>
        <authorList>
            <person name="Zou Y."/>
            <person name="Xue W."/>
            <person name="Luo G."/>
        </authorList>
    </citation>
    <scope>NUCLEOTIDE SEQUENCE [LARGE SCALE GENOMIC DNA]</scope>
    <source>
        <strain evidence="1 2">AM32-6</strain>
    </source>
</reference>
<dbReference type="AlphaFoldDB" id="A0A414D154"/>
<dbReference type="Proteomes" id="UP000284472">
    <property type="component" value="Unassembled WGS sequence"/>
</dbReference>